<proteinExistence type="predicted"/>
<dbReference type="OrthoDB" id="10255000at2759"/>
<keyword evidence="2" id="KW-1185">Reference proteome</keyword>
<evidence type="ECO:0000313" key="1">
    <source>
        <dbReference type="EMBL" id="MPC89299.1"/>
    </source>
</evidence>
<dbReference type="EMBL" id="VSRR010080556">
    <property type="protein sequence ID" value="MPC89299.1"/>
    <property type="molecule type" value="Genomic_DNA"/>
</dbReference>
<organism evidence="1 2">
    <name type="scientific">Portunus trituberculatus</name>
    <name type="common">Swimming crab</name>
    <name type="synonym">Neptunus trituberculatus</name>
    <dbReference type="NCBI Taxonomy" id="210409"/>
    <lineage>
        <taxon>Eukaryota</taxon>
        <taxon>Metazoa</taxon>
        <taxon>Ecdysozoa</taxon>
        <taxon>Arthropoda</taxon>
        <taxon>Crustacea</taxon>
        <taxon>Multicrustacea</taxon>
        <taxon>Malacostraca</taxon>
        <taxon>Eumalacostraca</taxon>
        <taxon>Eucarida</taxon>
        <taxon>Decapoda</taxon>
        <taxon>Pleocyemata</taxon>
        <taxon>Brachyura</taxon>
        <taxon>Eubrachyura</taxon>
        <taxon>Portunoidea</taxon>
        <taxon>Portunidae</taxon>
        <taxon>Portuninae</taxon>
        <taxon>Portunus</taxon>
    </lineage>
</organism>
<evidence type="ECO:0000313" key="2">
    <source>
        <dbReference type="Proteomes" id="UP000324222"/>
    </source>
</evidence>
<name>A0A5B7J3R5_PORTR</name>
<dbReference type="Proteomes" id="UP000324222">
    <property type="component" value="Unassembled WGS sequence"/>
</dbReference>
<dbReference type="AlphaFoldDB" id="A0A5B7J3R5"/>
<sequence length="94" mass="10283">MQPLNIGVRRRKRRESVTNTVFVVLQEVDGYCEQLQQGAQGRLGELTQLCGLAFSTEEGEAALNPPSDPLDLTTYPNPLTAHSPVQGESLALLF</sequence>
<reference evidence="1 2" key="1">
    <citation type="submission" date="2019-05" db="EMBL/GenBank/DDBJ databases">
        <title>Another draft genome of Portunus trituberculatus and its Hox gene families provides insights of decapod evolution.</title>
        <authorList>
            <person name="Jeong J.-H."/>
            <person name="Song I."/>
            <person name="Kim S."/>
            <person name="Choi T."/>
            <person name="Kim D."/>
            <person name="Ryu S."/>
            <person name="Kim W."/>
        </authorList>
    </citation>
    <scope>NUCLEOTIDE SEQUENCE [LARGE SCALE GENOMIC DNA]</scope>
    <source>
        <tissue evidence="1">Muscle</tissue>
    </source>
</reference>
<gene>
    <name evidence="1" type="ORF">E2C01_084239</name>
</gene>
<comment type="caution">
    <text evidence="1">The sequence shown here is derived from an EMBL/GenBank/DDBJ whole genome shotgun (WGS) entry which is preliminary data.</text>
</comment>
<accession>A0A5B7J3R5</accession>
<protein>
    <submittedName>
        <fullName evidence="1">Uncharacterized protein</fullName>
    </submittedName>
</protein>